<accession>A0A1J1ABC9</accession>
<dbReference type="GO" id="GO:0005524">
    <property type="term" value="F:ATP binding"/>
    <property type="evidence" value="ECO:0007669"/>
    <property type="project" value="UniProtKB-UniRule"/>
</dbReference>
<dbReference type="Pfam" id="PF21360">
    <property type="entry name" value="PylC-like_N"/>
    <property type="match status" value="1"/>
</dbReference>
<dbReference type="Gene3D" id="3.30.470.20">
    <property type="entry name" value="ATP-grasp fold, B domain"/>
    <property type="match status" value="1"/>
</dbReference>
<comment type="cofactor">
    <cofactor evidence="1">
        <name>Mn(2+)</name>
        <dbReference type="ChEBI" id="CHEBI:29035"/>
    </cofactor>
</comment>
<evidence type="ECO:0000259" key="3">
    <source>
        <dbReference type="PROSITE" id="PS50975"/>
    </source>
</evidence>
<name>A0A1J1ABC9_9EURY</name>
<dbReference type="InterPro" id="IPR048764">
    <property type="entry name" value="PylC_N"/>
</dbReference>
<dbReference type="Gene3D" id="3.40.50.20">
    <property type="match status" value="1"/>
</dbReference>
<dbReference type="GeneID" id="30417154"/>
<organism evidence="4 5">
    <name type="scientific">Halodesulfurarchaeum formicicum</name>
    <dbReference type="NCBI Taxonomy" id="1873524"/>
    <lineage>
        <taxon>Archaea</taxon>
        <taxon>Methanobacteriati</taxon>
        <taxon>Methanobacteriota</taxon>
        <taxon>Stenosarchaea group</taxon>
        <taxon>Halobacteria</taxon>
        <taxon>Halobacteriales</taxon>
        <taxon>Halobacteriaceae</taxon>
        <taxon>Halodesulfurarchaeum</taxon>
    </lineage>
</organism>
<dbReference type="PROSITE" id="PS00867">
    <property type="entry name" value="CPSASE_2"/>
    <property type="match status" value="1"/>
</dbReference>
<dbReference type="InterPro" id="IPR011761">
    <property type="entry name" value="ATP-grasp"/>
</dbReference>
<evidence type="ECO:0000256" key="2">
    <source>
        <dbReference type="PROSITE-ProRule" id="PRU00409"/>
    </source>
</evidence>
<dbReference type="GO" id="GO:0046872">
    <property type="term" value="F:metal ion binding"/>
    <property type="evidence" value="ECO:0007669"/>
    <property type="project" value="InterPro"/>
</dbReference>
<dbReference type="RefSeq" id="WP_071932781.1">
    <property type="nucleotide sequence ID" value="NZ_CP016804.1"/>
</dbReference>
<gene>
    <name evidence="4" type="ORF">HSR6_0631</name>
</gene>
<dbReference type="InterPro" id="IPR005479">
    <property type="entry name" value="CPAse_ATP-bd"/>
</dbReference>
<dbReference type="SUPFAM" id="SSF56059">
    <property type="entry name" value="Glutathione synthetase ATP-binding domain-like"/>
    <property type="match status" value="1"/>
</dbReference>
<dbReference type="KEGG" id="hhsr:HSR6_0631"/>
<keyword evidence="5" id="KW-1185">Reference proteome</keyword>
<feature type="domain" description="ATP-grasp" evidence="3">
    <location>
        <begin position="125"/>
        <end position="314"/>
    </location>
</feature>
<protein>
    <submittedName>
        <fullName evidence="4">ATP-grasp protein</fullName>
    </submittedName>
</protein>
<sequence>MTGHESKGAAVVPAVGTPGSVTAIRSLGRHGVHTVAVSEKQSPPSFSSRYCDETAVVPSPTEDLDGYADALLELAAHDAVEAVIPVREEDIYVLAKHREAFAEHIGTPWPSFDKLQDVHDRHRLFAAAERAGVPAPDTKPLDEVENWDRNRIVKGRYAFLTADTVDGVPPGQSVAPPKTVFLEPGVEPDIEGLIESMGHVPIAQAYVDGPEYCFRGLYRDGEPVVTSQKRLHRGYKYARGPSIYHEAVDNPKLAATGRALLAELDWEGLASAGFIQNDDGEFELLEINPRIPASVPVDVHAGVDYPVRYWELARDPTVNRPTDYRPGTTSHLLRGELVYLHSIIREDYPLAERPSLPGEVWNVASSLISEPRFDLLSLDDPGPFVRDTLNAVQGVVGRN</sequence>
<dbReference type="PROSITE" id="PS50975">
    <property type="entry name" value="ATP_GRASP"/>
    <property type="match status" value="1"/>
</dbReference>
<dbReference type="AlphaFoldDB" id="A0A1J1ABC9"/>
<keyword evidence="2" id="KW-0547">Nucleotide-binding</keyword>
<evidence type="ECO:0000313" key="5">
    <source>
        <dbReference type="Proteomes" id="UP000186165"/>
    </source>
</evidence>
<dbReference type="OrthoDB" id="11959at2157"/>
<evidence type="ECO:0000256" key="1">
    <source>
        <dbReference type="ARBA" id="ARBA00001936"/>
    </source>
</evidence>
<keyword evidence="2" id="KW-0067">ATP-binding</keyword>
<proteinExistence type="predicted"/>
<dbReference type="Proteomes" id="UP000186165">
    <property type="component" value="Chromosome"/>
</dbReference>
<reference evidence="5" key="1">
    <citation type="submission" date="2016-08" db="EMBL/GenBank/DDBJ databases">
        <title>Discovery of first anaerobic lithoheterotrophic haloarchae widely represented in hypersaline habitats.</title>
        <authorList>
            <person name="Sorokin D.Y."/>
            <person name="Kublanov I.V."/>
            <person name="Roman P."/>
            <person name="Sinninghe Damste J.S."/>
            <person name="Golyshin P.N."/>
            <person name="Rojo D."/>
            <person name="Ciordia S."/>
            <person name="Mena Md.C."/>
            <person name="Ferrer M."/>
            <person name="Smedile F."/>
            <person name="Messina E."/>
            <person name="La Cono V."/>
            <person name="Yakimov M.M."/>
        </authorList>
    </citation>
    <scope>NUCLEOTIDE SEQUENCE [LARGE SCALE GENOMIC DNA]</scope>
    <source>
        <strain evidence="5">HSR6</strain>
    </source>
</reference>
<dbReference type="EMBL" id="CP016804">
    <property type="protein sequence ID" value="APE95091.1"/>
    <property type="molecule type" value="Genomic_DNA"/>
</dbReference>
<evidence type="ECO:0000313" key="4">
    <source>
        <dbReference type="EMBL" id="APE95091.1"/>
    </source>
</evidence>